<dbReference type="InterPro" id="IPR052721">
    <property type="entry name" value="ET_Amicyanin"/>
</dbReference>
<dbReference type="EMBL" id="DUIH01000021">
    <property type="protein sequence ID" value="HIH70250.1"/>
    <property type="molecule type" value="Genomic_DNA"/>
</dbReference>
<feature type="compositionally biased region" description="Polar residues" evidence="1">
    <location>
        <begin position="26"/>
        <end position="38"/>
    </location>
</feature>
<dbReference type="Proteomes" id="UP000600363">
    <property type="component" value="Unassembled WGS sequence"/>
</dbReference>
<evidence type="ECO:0000259" key="2">
    <source>
        <dbReference type="Pfam" id="PF13473"/>
    </source>
</evidence>
<organism evidence="3 4">
    <name type="scientific">Methermicoccus shengliensis</name>
    <dbReference type="NCBI Taxonomy" id="660064"/>
    <lineage>
        <taxon>Archaea</taxon>
        <taxon>Methanobacteriati</taxon>
        <taxon>Methanobacteriota</taxon>
        <taxon>Stenosarchaea group</taxon>
        <taxon>Methanomicrobia</taxon>
        <taxon>Methanosarcinales</taxon>
        <taxon>Methermicoccaceae</taxon>
        <taxon>Methermicoccus</taxon>
    </lineage>
</organism>
<protein>
    <submittedName>
        <fullName evidence="3">Cupredoxin family copper-binding protein</fullName>
    </submittedName>
</protein>
<proteinExistence type="predicted"/>
<dbReference type="AlphaFoldDB" id="A0A832W0K4"/>
<dbReference type="InterPro" id="IPR028096">
    <property type="entry name" value="EfeO_Cupredoxin"/>
</dbReference>
<comment type="caution">
    <text evidence="3">The sequence shown here is derived from an EMBL/GenBank/DDBJ whole genome shotgun (WGS) entry which is preliminary data.</text>
</comment>
<dbReference type="CDD" id="cd13921">
    <property type="entry name" value="Amicyanin"/>
    <property type="match status" value="1"/>
</dbReference>
<name>A0A832W0K4_9EURY</name>
<sequence>MRRVVALSLVLTIALGVFVSGCAQQPQAPVTPAETPSETEGAVGEEGTPTEAPAVPVEEAQTAPVVEVQIVNYAFIPSTITVKAGTTVQWVNNDNVKHTVTSDEGVFDSGVFNTGDIFEYTFDTPGEYSYHCELHPFMKGKVIVEE</sequence>
<dbReference type="PROSITE" id="PS51257">
    <property type="entry name" value="PROKAR_LIPOPROTEIN"/>
    <property type="match status" value="1"/>
</dbReference>
<dbReference type="InterPro" id="IPR008972">
    <property type="entry name" value="Cupredoxin"/>
</dbReference>
<reference evidence="3" key="1">
    <citation type="journal article" date="2020" name="bioRxiv">
        <title>A rank-normalized archaeal taxonomy based on genome phylogeny resolves widespread incomplete and uneven classifications.</title>
        <authorList>
            <person name="Rinke C."/>
            <person name="Chuvochina M."/>
            <person name="Mussig A.J."/>
            <person name="Chaumeil P.-A."/>
            <person name="Waite D.W."/>
            <person name="Whitman W.B."/>
            <person name="Parks D.H."/>
            <person name="Hugenholtz P."/>
        </authorList>
    </citation>
    <scope>NUCLEOTIDE SEQUENCE</scope>
    <source>
        <strain evidence="3">UBA12518</strain>
    </source>
</reference>
<evidence type="ECO:0000313" key="4">
    <source>
        <dbReference type="Proteomes" id="UP000600363"/>
    </source>
</evidence>
<dbReference type="PANTHER" id="PTHR36507">
    <property type="entry name" value="BLL1555 PROTEIN"/>
    <property type="match status" value="1"/>
</dbReference>
<feature type="region of interest" description="Disordered" evidence="1">
    <location>
        <begin position="26"/>
        <end position="56"/>
    </location>
</feature>
<dbReference type="Gene3D" id="2.60.40.420">
    <property type="entry name" value="Cupredoxins - blue copper proteins"/>
    <property type="match status" value="1"/>
</dbReference>
<dbReference type="RefSeq" id="WP_276624620.1">
    <property type="nucleotide sequence ID" value="NZ_DUIH01000021.1"/>
</dbReference>
<evidence type="ECO:0000256" key="1">
    <source>
        <dbReference type="SAM" id="MobiDB-lite"/>
    </source>
</evidence>
<feature type="domain" description="EfeO-type cupredoxin-like" evidence="2">
    <location>
        <begin position="59"/>
        <end position="144"/>
    </location>
</feature>
<dbReference type="InterPro" id="IPR035668">
    <property type="entry name" value="Amicyanin"/>
</dbReference>
<evidence type="ECO:0000313" key="3">
    <source>
        <dbReference type="EMBL" id="HIH70250.1"/>
    </source>
</evidence>
<dbReference type="Pfam" id="PF13473">
    <property type="entry name" value="Cupredoxin_1"/>
    <property type="match status" value="1"/>
</dbReference>
<accession>A0A832W0K4</accession>
<dbReference type="SUPFAM" id="SSF49503">
    <property type="entry name" value="Cupredoxins"/>
    <property type="match status" value="1"/>
</dbReference>
<dbReference type="PANTHER" id="PTHR36507:SF1">
    <property type="entry name" value="BLL1555 PROTEIN"/>
    <property type="match status" value="1"/>
</dbReference>
<gene>
    <name evidence="3" type="ORF">HA299_06545</name>
</gene>